<dbReference type="InterPro" id="IPR011012">
    <property type="entry name" value="Longin-like_dom_sf"/>
</dbReference>
<dbReference type="InterPro" id="IPR001392">
    <property type="entry name" value="Clathrin_mu"/>
</dbReference>
<name>A0A7S3JAS2_9SPIT</name>
<dbReference type="GO" id="GO:0006897">
    <property type="term" value="P:endocytosis"/>
    <property type="evidence" value="ECO:0007669"/>
    <property type="project" value="UniProtKB-KW"/>
</dbReference>
<evidence type="ECO:0000256" key="6">
    <source>
        <dbReference type="ARBA" id="ARBA00022927"/>
    </source>
</evidence>
<evidence type="ECO:0000313" key="11">
    <source>
        <dbReference type="EMBL" id="CAE0348705.1"/>
    </source>
</evidence>
<dbReference type="PROSITE" id="PS51072">
    <property type="entry name" value="MHD"/>
    <property type="match status" value="1"/>
</dbReference>
<comment type="similarity">
    <text evidence="9">Belongs to the adaptor complexes medium subunit family.</text>
</comment>
<keyword evidence="3 9" id="KW-0813">Transport</keyword>
<keyword evidence="4" id="KW-1003">Cell membrane</keyword>
<dbReference type="SUPFAM" id="SSF64356">
    <property type="entry name" value="SNARE-like"/>
    <property type="match status" value="1"/>
</dbReference>
<dbReference type="InterPro" id="IPR036168">
    <property type="entry name" value="AP2_Mu_C_sf"/>
</dbReference>
<dbReference type="AlphaFoldDB" id="A0A7S3JAS2"/>
<dbReference type="CDD" id="cd09251">
    <property type="entry name" value="AP-2_Mu2_Cterm"/>
    <property type="match status" value="1"/>
</dbReference>
<protein>
    <recommendedName>
        <fullName evidence="10">MHD domain-containing protein</fullName>
    </recommendedName>
</protein>
<evidence type="ECO:0000256" key="5">
    <source>
        <dbReference type="ARBA" id="ARBA00022583"/>
    </source>
</evidence>
<evidence type="ECO:0000256" key="1">
    <source>
        <dbReference type="ARBA" id="ARBA00004236"/>
    </source>
</evidence>
<evidence type="ECO:0000256" key="9">
    <source>
        <dbReference type="PIRNR" id="PIRNR005992"/>
    </source>
</evidence>
<keyword evidence="7" id="KW-0472">Membrane</keyword>
<dbReference type="GO" id="GO:0005905">
    <property type="term" value="C:clathrin-coated pit"/>
    <property type="evidence" value="ECO:0007669"/>
    <property type="project" value="UniProtKB-KW"/>
</dbReference>
<feature type="domain" description="MHD" evidence="10">
    <location>
        <begin position="171"/>
        <end position="429"/>
    </location>
</feature>
<dbReference type="PIRSF" id="PIRSF005992">
    <property type="entry name" value="Clathrin_mu"/>
    <property type="match status" value="1"/>
</dbReference>
<organism evidence="11">
    <name type="scientific">Euplotes harpa</name>
    <dbReference type="NCBI Taxonomy" id="151035"/>
    <lineage>
        <taxon>Eukaryota</taxon>
        <taxon>Sar</taxon>
        <taxon>Alveolata</taxon>
        <taxon>Ciliophora</taxon>
        <taxon>Intramacronucleata</taxon>
        <taxon>Spirotrichea</taxon>
        <taxon>Hypotrichia</taxon>
        <taxon>Euplotida</taxon>
        <taxon>Euplotidae</taxon>
        <taxon>Euplotes</taxon>
    </lineage>
</organism>
<dbReference type="InterPro" id="IPR050431">
    <property type="entry name" value="Adaptor_comp_med_subunit"/>
</dbReference>
<evidence type="ECO:0000256" key="2">
    <source>
        <dbReference type="ARBA" id="ARBA00004277"/>
    </source>
</evidence>
<keyword evidence="8" id="KW-0168">Coated pit</keyword>
<dbReference type="InterPro" id="IPR018240">
    <property type="entry name" value="Clathrin_mu_CS"/>
</dbReference>
<dbReference type="GO" id="GO:0006886">
    <property type="term" value="P:intracellular protein transport"/>
    <property type="evidence" value="ECO:0007669"/>
    <property type="project" value="UniProtKB-UniRule"/>
</dbReference>
<proteinExistence type="inferred from homology"/>
<reference evidence="11" key="1">
    <citation type="submission" date="2021-01" db="EMBL/GenBank/DDBJ databases">
        <authorList>
            <person name="Corre E."/>
            <person name="Pelletier E."/>
            <person name="Niang G."/>
            <person name="Scheremetjew M."/>
            <person name="Finn R."/>
            <person name="Kale V."/>
            <person name="Holt S."/>
            <person name="Cochrane G."/>
            <person name="Meng A."/>
            <person name="Brown T."/>
            <person name="Cohen L."/>
        </authorList>
    </citation>
    <scope>NUCLEOTIDE SEQUENCE</scope>
    <source>
        <strain evidence="11">FSP1.4</strain>
    </source>
</reference>
<dbReference type="EMBL" id="HBII01017923">
    <property type="protein sequence ID" value="CAE0348705.1"/>
    <property type="molecule type" value="Transcribed_RNA"/>
</dbReference>
<keyword evidence="6 9" id="KW-0653">Protein transport</keyword>
<accession>A0A7S3JAS2</accession>
<keyword evidence="5" id="KW-0254">Endocytosis</keyword>
<evidence type="ECO:0000256" key="8">
    <source>
        <dbReference type="ARBA" id="ARBA00023176"/>
    </source>
</evidence>
<dbReference type="Gene3D" id="3.30.450.60">
    <property type="match status" value="1"/>
</dbReference>
<dbReference type="GO" id="GO:0005886">
    <property type="term" value="C:plasma membrane"/>
    <property type="evidence" value="ECO:0007669"/>
    <property type="project" value="UniProtKB-SubCell"/>
</dbReference>
<evidence type="ECO:0000256" key="7">
    <source>
        <dbReference type="ARBA" id="ARBA00023136"/>
    </source>
</evidence>
<dbReference type="InterPro" id="IPR043512">
    <property type="entry name" value="Mu2_C"/>
</dbReference>
<gene>
    <name evidence="11" type="ORF">EHAR0213_LOCUS7616</name>
</gene>
<sequence>MASSILFINEKGDILIFRKFRDDVSRKETMNFCNKIVATKEVNETPMIELDGVTFMHTTVNDVTVVATTKTNCNCTMIMEFLYQLIILCKMFFDADFNENQIRKNFVLIYELLDEVMDYGLPQILEPDVLKLYITTGKVNKAVKSIEKLKQITIQATGAIPWRSEGIKYRKNEIFIDIIENLNVLVSNKGAVLKSDVVGQVVMKTKLTGMPECKFGINDKLFMRAASGDPKNTVSRGIDIDDIKFHQCVRLGRFDRDRSITFVPPDGVFQLMTYRITENITLPFKIMPIVQEYGKSRIEYSVKIKSIYDSSNFASNIIVKIPVPKNTATCKIFSTGIGKAKYEPDQSALLWRIKKLNGDSDYVLIGEVTLTQTKSDKQWDRPPIGLEFQVPMFTASGLRVRYLKVHEKNNYKPTKWIRYITKGGEYEVRI</sequence>
<dbReference type="PRINTS" id="PR00314">
    <property type="entry name" value="CLATHRINADPT"/>
</dbReference>
<dbReference type="Pfam" id="PF00928">
    <property type="entry name" value="Adap_comp_sub"/>
    <property type="match status" value="1"/>
</dbReference>
<evidence type="ECO:0000259" key="10">
    <source>
        <dbReference type="PROSITE" id="PS51072"/>
    </source>
</evidence>
<dbReference type="GO" id="GO:0030131">
    <property type="term" value="C:clathrin adaptor complex"/>
    <property type="evidence" value="ECO:0007669"/>
    <property type="project" value="UniProtKB-UniRule"/>
</dbReference>
<evidence type="ECO:0000256" key="4">
    <source>
        <dbReference type="ARBA" id="ARBA00022475"/>
    </source>
</evidence>
<comment type="subcellular location">
    <subcellularLocation>
        <location evidence="1">Cell membrane</location>
    </subcellularLocation>
    <subcellularLocation>
        <location evidence="2">Membrane</location>
        <location evidence="2">Coated pit</location>
        <topology evidence="2">Peripheral membrane protein</topology>
        <orientation evidence="2">Cytoplasmic side</orientation>
    </subcellularLocation>
</comment>
<dbReference type="Gene3D" id="2.60.40.1170">
    <property type="entry name" value="Mu homology domain, subdomain B"/>
    <property type="match status" value="2"/>
</dbReference>
<dbReference type="SUPFAM" id="SSF49447">
    <property type="entry name" value="Second domain of Mu2 adaptin subunit (ap50) of ap2 adaptor"/>
    <property type="match status" value="1"/>
</dbReference>
<dbReference type="PANTHER" id="PTHR10529">
    <property type="entry name" value="AP COMPLEX SUBUNIT MU"/>
    <property type="match status" value="1"/>
</dbReference>
<dbReference type="PROSITE" id="PS00990">
    <property type="entry name" value="CLAT_ADAPTOR_M_1"/>
    <property type="match status" value="1"/>
</dbReference>
<dbReference type="FunFam" id="3.30.450.60:FF:000002">
    <property type="entry name" value="AP-2 complex subunit mu, putative"/>
    <property type="match status" value="1"/>
</dbReference>
<evidence type="ECO:0000256" key="3">
    <source>
        <dbReference type="ARBA" id="ARBA00022448"/>
    </source>
</evidence>
<dbReference type="InterPro" id="IPR028565">
    <property type="entry name" value="MHD"/>
</dbReference>